<reference evidence="11 12" key="1">
    <citation type="journal article" date="2017" name="Genome Announc.">
        <title>Draft Genome Sequences of Salinivibrio proteolyticus, Salinivibrio sharmensis, Salinivibrio siamensis, Salinivibrio costicola subsp. alcaliphilus, Salinivibrio costicola subsp. vallismortis, and 29 New Isolates Belonging to the Genus Salinivibrio.</title>
        <authorList>
            <person name="Lopez-Hermoso C."/>
            <person name="de la Haba R.R."/>
            <person name="Sanchez-Porro C."/>
            <person name="Bayliss S.C."/>
            <person name="Feil E.J."/>
            <person name="Ventosa A."/>
        </authorList>
    </citation>
    <scope>NUCLEOTIDE SEQUENCE [LARGE SCALE GENOMIC DNA]</scope>
    <source>
        <strain evidence="11 12">AL184</strain>
    </source>
</reference>
<keyword evidence="10" id="KW-0732">Signal</keyword>
<keyword evidence="12" id="KW-1185">Reference proteome</keyword>
<dbReference type="Pfam" id="PF02264">
    <property type="entry name" value="LamB"/>
    <property type="match status" value="1"/>
</dbReference>
<evidence type="ECO:0000313" key="11">
    <source>
        <dbReference type="EMBL" id="OOE39810.1"/>
    </source>
</evidence>
<dbReference type="InterPro" id="IPR050286">
    <property type="entry name" value="G_neg_Bact_CarbUptk_Porin"/>
</dbReference>
<dbReference type="Gene3D" id="2.40.170.10">
    <property type="entry name" value="Porin, LamB type"/>
    <property type="match status" value="1"/>
</dbReference>
<evidence type="ECO:0000256" key="2">
    <source>
        <dbReference type="ARBA" id="ARBA00007055"/>
    </source>
</evidence>
<gene>
    <name evidence="11" type="ORF">BZG00_07860</name>
</gene>
<keyword evidence="8" id="KW-0472">Membrane</keyword>
<dbReference type="CDD" id="cd01346">
    <property type="entry name" value="Maltoporin-like"/>
    <property type="match status" value="1"/>
</dbReference>
<dbReference type="EMBL" id="MUEK01000006">
    <property type="protein sequence ID" value="OOE39810.1"/>
    <property type="molecule type" value="Genomic_DNA"/>
</dbReference>
<keyword evidence="9" id="KW-0998">Cell outer membrane</keyword>
<evidence type="ECO:0000256" key="6">
    <source>
        <dbReference type="ARBA" id="ARBA00023065"/>
    </source>
</evidence>
<dbReference type="SUPFAM" id="SSF56935">
    <property type="entry name" value="Porins"/>
    <property type="match status" value="1"/>
</dbReference>
<keyword evidence="6" id="KW-0406">Ion transport</keyword>
<name>A0AB36JZE6_9GAMM</name>
<dbReference type="RefSeq" id="WP_077659206.1">
    <property type="nucleotide sequence ID" value="NZ_CP040022.1"/>
</dbReference>
<sequence length="397" mass="43047">MRKVSLIAAAVAAAVTATSAFAVDFNGYARAGAAIGGDGAGDSAFEKNKVGRLGNEDDNYYEFGFSEELQTGEQSWKLESMIASSDKGQSGWESSEINVAQFNVQAKGLIASDPEAVIWAGKRYYQRKDIHITDFYFLNTSGTGGGIENISLGDQKLSLAFLQDGGDDEGDNKPASTGYIFDARLANIGLWEDASLELATAYNFATEKDGRTEAADDGIMLTGIVHQNMDNGFNQTILQYGSAGYGDQIAGFGSGAWYSRGSDDKNDAKGYRIINWGVMNVGSSMELGHQLSYHNGSDLTDGEGDSDMFTAVVRPVYKWNDTMRTIGEVGFFDGENQGTDQGGHKFTLAQAWAMGDSFWSRPEIRFYGTYITDEEGDTFGDKGDSEFVTGVQLEAWW</sequence>
<dbReference type="PANTHER" id="PTHR38762">
    <property type="entry name" value="CRYPTIC OUTER MEMBRANE PORIN BGLH-RELATED"/>
    <property type="match status" value="1"/>
</dbReference>
<dbReference type="NCBIfam" id="NF006860">
    <property type="entry name" value="PRK09360.1"/>
    <property type="match status" value="1"/>
</dbReference>
<dbReference type="GO" id="GO:0009279">
    <property type="term" value="C:cell outer membrane"/>
    <property type="evidence" value="ECO:0007669"/>
    <property type="project" value="UniProtKB-SubCell"/>
</dbReference>
<dbReference type="AlphaFoldDB" id="A0AB36JZE6"/>
<dbReference type="GO" id="GO:0015774">
    <property type="term" value="P:polysaccharide transport"/>
    <property type="evidence" value="ECO:0007669"/>
    <property type="project" value="TreeGrafter"/>
</dbReference>
<evidence type="ECO:0000256" key="7">
    <source>
        <dbReference type="ARBA" id="ARBA00023114"/>
    </source>
</evidence>
<comment type="similarity">
    <text evidence="2">Belongs to the porin LamB (TC 1.B.3) family.</text>
</comment>
<accession>A0AB36JZE6</accession>
<proteinExistence type="inferred from homology"/>
<protein>
    <submittedName>
        <fullName evidence="11">Maltoporin</fullName>
    </submittedName>
</protein>
<evidence type="ECO:0000256" key="9">
    <source>
        <dbReference type="ARBA" id="ARBA00023237"/>
    </source>
</evidence>
<dbReference type="InterPro" id="IPR003192">
    <property type="entry name" value="Porin_LamB"/>
</dbReference>
<feature type="chain" id="PRO_5044186979" evidence="10">
    <location>
        <begin position="23"/>
        <end position="397"/>
    </location>
</feature>
<dbReference type="GO" id="GO:0046930">
    <property type="term" value="C:pore complex"/>
    <property type="evidence" value="ECO:0007669"/>
    <property type="project" value="UniProtKB-KW"/>
</dbReference>
<dbReference type="GO" id="GO:0015144">
    <property type="term" value="F:carbohydrate transmembrane transporter activity"/>
    <property type="evidence" value="ECO:0007669"/>
    <property type="project" value="TreeGrafter"/>
</dbReference>
<comment type="caution">
    <text evidence="11">The sequence shown here is derived from an EMBL/GenBank/DDBJ whole genome shotgun (WGS) entry which is preliminary data.</text>
</comment>
<evidence type="ECO:0000256" key="1">
    <source>
        <dbReference type="ARBA" id="ARBA00004571"/>
    </source>
</evidence>
<dbReference type="Proteomes" id="UP000189021">
    <property type="component" value="Unassembled WGS sequence"/>
</dbReference>
<evidence type="ECO:0000256" key="8">
    <source>
        <dbReference type="ARBA" id="ARBA00023136"/>
    </source>
</evidence>
<evidence type="ECO:0000256" key="4">
    <source>
        <dbReference type="ARBA" id="ARBA00022452"/>
    </source>
</evidence>
<evidence type="ECO:0000256" key="5">
    <source>
        <dbReference type="ARBA" id="ARBA00022692"/>
    </source>
</evidence>
<dbReference type="InterPro" id="IPR036998">
    <property type="entry name" value="Porin_LamB_sf"/>
</dbReference>
<keyword evidence="3" id="KW-0813">Transport</keyword>
<evidence type="ECO:0000256" key="3">
    <source>
        <dbReference type="ARBA" id="ARBA00022448"/>
    </source>
</evidence>
<dbReference type="GO" id="GO:0015288">
    <property type="term" value="F:porin activity"/>
    <property type="evidence" value="ECO:0007669"/>
    <property type="project" value="UniProtKB-KW"/>
</dbReference>
<comment type="subcellular location">
    <subcellularLocation>
        <location evidence="1">Cell outer membrane</location>
        <topology evidence="1">Multi-pass membrane protein</topology>
    </subcellularLocation>
</comment>
<keyword evidence="5" id="KW-0812">Transmembrane</keyword>
<dbReference type="GO" id="GO:0006811">
    <property type="term" value="P:monoatomic ion transport"/>
    <property type="evidence" value="ECO:0007669"/>
    <property type="project" value="UniProtKB-KW"/>
</dbReference>
<evidence type="ECO:0000313" key="12">
    <source>
        <dbReference type="Proteomes" id="UP000189021"/>
    </source>
</evidence>
<feature type="signal peptide" evidence="10">
    <location>
        <begin position="1"/>
        <end position="22"/>
    </location>
</feature>
<keyword evidence="7" id="KW-0626">Porin</keyword>
<dbReference type="PANTHER" id="PTHR38762:SF1">
    <property type="entry name" value="CRYPTIC OUTER MEMBRANE PORIN BGLH-RELATED"/>
    <property type="match status" value="1"/>
</dbReference>
<organism evidence="11 12">
    <name type="scientific">Salinivibrio kushneri</name>
    <dbReference type="NCBI Taxonomy" id="1908198"/>
    <lineage>
        <taxon>Bacteria</taxon>
        <taxon>Pseudomonadati</taxon>
        <taxon>Pseudomonadota</taxon>
        <taxon>Gammaproteobacteria</taxon>
        <taxon>Vibrionales</taxon>
        <taxon>Vibrionaceae</taxon>
        <taxon>Salinivibrio</taxon>
    </lineage>
</organism>
<keyword evidence="4" id="KW-1134">Transmembrane beta strand</keyword>
<evidence type="ECO:0000256" key="10">
    <source>
        <dbReference type="SAM" id="SignalP"/>
    </source>
</evidence>